<proteinExistence type="predicted"/>
<dbReference type="EMBL" id="BQMJ01000060">
    <property type="protein sequence ID" value="GJQ14827.1"/>
    <property type="molecule type" value="Genomic_DNA"/>
</dbReference>
<evidence type="ECO:0000313" key="2">
    <source>
        <dbReference type="EMBL" id="GJQ14827.1"/>
    </source>
</evidence>
<comment type="caution">
    <text evidence="2">The sequence shown here is derived from an EMBL/GenBank/DDBJ whole genome shotgun (WGS) entry which is preliminary data.</text>
</comment>
<evidence type="ECO:0000313" key="3">
    <source>
        <dbReference type="Proteomes" id="UP001061958"/>
    </source>
</evidence>
<dbReference type="SUPFAM" id="SSF102405">
    <property type="entry name" value="MCP/YpsA-like"/>
    <property type="match status" value="1"/>
</dbReference>
<reference evidence="2" key="2">
    <citation type="submission" date="2022-01" db="EMBL/GenBank/DDBJ databases">
        <authorList>
            <person name="Hirooka S."/>
            <person name="Miyagishima S.Y."/>
        </authorList>
    </citation>
    <scope>NUCLEOTIDE SEQUENCE</scope>
    <source>
        <strain evidence="2">NBRC 102759</strain>
    </source>
</reference>
<keyword evidence="3" id="KW-1185">Reference proteome</keyword>
<protein>
    <submittedName>
        <fullName evidence="2">Uncharacterized protein</fullName>
    </submittedName>
</protein>
<name>A0A9C7UTK0_9RHOD</name>
<evidence type="ECO:0000313" key="1">
    <source>
        <dbReference type="EMBL" id="GJQ09110.1"/>
    </source>
</evidence>
<organism evidence="2 3">
    <name type="scientific">Galdieria partita</name>
    <dbReference type="NCBI Taxonomy" id="83374"/>
    <lineage>
        <taxon>Eukaryota</taxon>
        <taxon>Rhodophyta</taxon>
        <taxon>Bangiophyceae</taxon>
        <taxon>Galdieriales</taxon>
        <taxon>Galdieriaceae</taxon>
        <taxon>Galdieria</taxon>
    </lineage>
</organism>
<reference evidence="2" key="1">
    <citation type="journal article" date="2022" name="Proc. Natl. Acad. Sci. U.S.A.">
        <title>Life cycle and functional genomics of the unicellular red alga Galdieria for elucidating algal and plant evolution and industrial use.</title>
        <authorList>
            <person name="Hirooka S."/>
            <person name="Itabashi T."/>
            <person name="Ichinose T.M."/>
            <person name="Onuma R."/>
            <person name="Fujiwara T."/>
            <person name="Yamashita S."/>
            <person name="Jong L.W."/>
            <person name="Tomita R."/>
            <person name="Iwane A.H."/>
            <person name="Miyagishima S.Y."/>
        </authorList>
    </citation>
    <scope>NUCLEOTIDE SEQUENCE</scope>
    <source>
        <strain evidence="2">NBRC 102759</strain>
    </source>
</reference>
<dbReference type="EMBL" id="BQMJ01000006">
    <property type="protein sequence ID" value="GJQ09110.1"/>
    <property type="molecule type" value="Genomic_DNA"/>
</dbReference>
<dbReference type="Proteomes" id="UP001061958">
    <property type="component" value="Unassembled WGS sequence"/>
</dbReference>
<sequence length="235" mass="26389">MDDFLFVSYAVMGSRRRVGSGNWAKHLSVPLQSPLTRCLRLKQYHFTTTCMNRKSFRSWQDIPPFRDAPEQILQRSFDTFLQELASIQQPTPKSLGIIGTRNCSLGHQQLIELISYASVLVGNHLYTSGGGGTNAAAIRGALRADKPDQLTVILPQSQMKQPEEILTLLKTVRNVHEMPHNDDLPLDVASRLCNSVIISKCQQIISFAFHDSHVVLEAVNETKALKKLVTLFYLD</sequence>
<dbReference type="AlphaFoldDB" id="A0A9C7UTK0"/>
<dbReference type="OrthoDB" id="4644at2759"/>
<gene>
    <name evidence="2" type="ORF">GpartN1_g6618.t1</name>
    <name evidence="1" type="ORF">GpartN1_g901.t1</name>
</gene>
<accession>A0A9C7UTK0</accession>